<evidence type="ECO:0000256" key="3">
    <source>
        <dbReference type="ARBA" id="ARBA00022692"/>
    </source>
</evidence>
<gene>
    <name evidence="9" type="ORF">GJR95_16685</name>
</gene>
<feature type="transmembrane region" description="Helical" evidence="6">
    <location>
        <begin position="428"/>
        <end position="448"/>
    </location>
</feature>
<keyword evidence="3 6" id="KW-0812">Transmembrane</keyword>
<feature type="transmembrane region" description="Helical" evidence="6">
    <location>
        <begin position="379"/>
        <end position="403"/>
    </location>
</feature>
<feature type="domain" description="MacB-like periplasmic core" evidence="8">
    <location>
        <begin position="520"/>
        <end position="614"/>
    </location>
</feature>
<keyword evidence="5 6" id="KW-0472">Membrane</keyword>
<evidence type="ECO:0000313" key="10">
    <source>
        <dbReference type="Proteomes" id="UP000464577"/>
    </source>
</evidence>
<dbReference type="AlphaFoldDB" id="A0A6P1WBA3"/>
<keyword evidence="4 6" id="KW-1133">Transmembrane helix</keyword>
<dbReference type="InterPro" id="IPR050250">
    <property type="entry name" value="Macrolide_Exporter_MacB"/>
</dbReference>
<evidence type="ECO:0000259" key="7">
    <source>
        <dbReference type="Pfam" id="PF02687"/>
    </source>
</evidence>
<dbReference type="Proteomes" id="UP000464577">
    <property type="component" value="Chromosome"/>
</dbReference>
<evidence type="ECO:0000256" key="1">
    <source>
        <dbReference type="ARBA" id="ARBA00004651"/>
    </source>
</evidence>
<proteinExistence type="predicted"/>
<comment type="subcellular location">
    <subcellularLocation>
        <location evidence="1">Cell membrane</location>
        <topology evidence="1">Multi-pass membrane protein</topology>
    </subcellularLocation>
</comment>
<keyword evidence="2" id="KW-1003">Cell membrane</keyword>
<feature type="transmembrane region" description="Helical" evidence="6">
    <location>
        <begin position="724"/>
        <end position="743"/>
    </location>
</feature>
<feature type="transmembrane region" description="Helical" evidence="6">
    <location>
        <begin position="21"/>
        <end position="41"/>
    </location>
</feature>
<feature type="transmembrane region" description="Helical" evidence="6">
    <location>
        <begin position="286"/>
        <end position="308"/>
    </location>
</feature>
<dbReference type="InterPro" id="IPR025857">
    <property type="entry name" value="MacB_PCD"/>
</dbReference>
<feature type="transmembrane region" description="Helical" evidence="6">
    <location>
        <begin position="342"/>
        <end position="363"/>
    </location>
</feature>
<dbReference type="KEGG" id="senf:GJR95_16685"/>
<dbReference type="PANTHER" id="PTHR30572:SF18">
    <property type="entry name" value="ABC-TYPE MACROLIDE FAMILY EXPORT SYSTEM PERMEASE COMPONENT 2"/>
    <property type="match status" value="1"/>
</dbReference>
<dbReference type="Pfam" id="PF02687">
    <property type="entry name" value="FtsX"/>
    <property type="match status" value="2"/>
</dbReference>
<dbReference type="InterPro" id="IPR003838">
    <property type="entry name" value="ABC3_permease_C"/>
</dbReference>
<dbReference type="PANTHER" id="PTHR30572">
    <property type="entry name" value="MEMBRANE COMPONENT OF TRANSPORTER-RELATED"/>
    <property type="match status" value="1"/>
</dbReference>
<feature type="domain" description="ABC3 transporter permease C-terminal" evidence="7">
    <location>
        <begin position="675"/>
        <end position="788"/>
    </location>
</feature>
<dbReference type="GO" id="GO:0022857">
    <property type="term" value="F:transmembrane transporter activity"/>
    <property type="evidence" value="ECO:0007669"/>
    <property type="project" value="TreeGrafter"/>
</dbReference>
<feature type="transmembrane region" description="Helical" evidence="6">
    <location>
        <begin position="672"/>
        <end position="696"/>
    </location>
</feature>
<feature type="domain" description="ABC3 transporter permease C-terminal" evidence="7">
    <location>
        <begin position="292"/>
        <end position="406"/>
    </location>
</feature>
<dbReference type="EMBL" id="CP045997">
    <property type="protein sequence ID" value="QHW01338.1"/>
    <property type="molecule type" value="Genomic_DNA"/>
</dbReference>
<sequence length="795" mass="88536">MIRNYLTIAGRNLVKNRAYSVINILGLAVGMAVAILIGLWVNDEWSANKHHLNYQTLYQLKMNQTIDGYRSTGDALPFPIGPELKAKYPDFKAVAMCDWGSTHSLIVGNHRFLKSGRYIGPDAITMFSLKVLKGDQEPLNEPYSIVLTDQAAQTLFGQQEPIGQLVKLDNQTNLKVTAIVAKQPHNASLQFDYLLPWDLQLALDKGLRAYVTNWDNSSWACYVQLKEGIRPENTNAKLKDLLVNHLANDPNTKKIRKPEVFLFPMEKWRLYSNFSNGENTGGFIQYVRLFSLFGFFIVVIACINFMNLSTARSQKRAKEVGVRKAVGSGRQQLIGQFLSESILMASLALVLALGLVGVGLPFFNTLTEKQLVFPLDNHFFWGILLLFTVFTGVLAGSYPALYLSSFKPVTILKGSVFIGKQAALPRKILVITQFTCSMVLMIGSIVVYQQIQHGKNRPIGFTKSGLISVSASPDLLTNFNPLRTDLLASGAVSYISQSNTPPTALWSSQSGWEWSGSRPEDKAVSFKTIATTYDYLKTMGIQFKAGRDFSRAFATDSSGVLLNEAAAKRMGLKEPLGERLKWDGQERRVVGIIPDILMESPFHRVSPMIIVFYKDWVNVLCLRINPALSPSAALAKMGPIFDKYNPGYPFDYKFADTEYAKKFNYEELIGNFSVIVTVLTLLITCLGLFGLASFLAEQRTKEIGIRKVLGASVANIWGILSKDFLQLVLISCLVASPIAYYALGQWLKAYSYKIQLEVSVFILVLLLALLITLLTISYQSIKAALMNPVKSLRSE</sequence>
<reference evidence="9 10" key="1">
    <citation type="submission" date="2019-11" db="EMBL/GenBank/DDBJ databases">
        <title>Spirosoma endbachense sp. nov., isolated from a natural salt meadow.</title>
        <authorList>
            <person name="Rojas J."/>
            <person name="Ambika Manirajan B."/>
            <person name="Ratering S."/>
            <person name="Suarez C."/>
            <person name="Geissler-Plaum R."/>
            <person name="Schnell S."/>
        </authorList>
    </citation>
    <scope>NUCLEOTIDE SEQUENCE [LARGE SCALE GENOMIC DNA]</scope>
    <source>
        <strain evidence="9 10">I-24</strain>
    </source>
</reference>
<evidence type="ECO:0000313" key="9">
    <source>
        <dbReference type="EMBL" id="QHW01338.1"/>
    </source>
</evidence>
<feature type="domain" description="MacB-like periplasmic core" evidence="8">
    <location>
        <begin position="20"/>
        <end position="240"/>
    </location>
</feature>
<organism evidence="9 10">
    <name type="scientific">Spirosoma endbachense</name>
    <dbReference type="NCBI Taxonomy" id="2666025"/>
    <lineage>
        <taxon>Bacteria</taxon>
        <taxon>Pseudomonadati</taxon>
        <taxon>Bacteroidota</taxon>
        <taxon>Cytophagia</taxon>
        <taxon>Cytophagales</taxon>
        <taxon>Cytophagaceae</taxon>
        <taxon>Spirosoma</taxon>
    </lineage>
</organism>
<evidence type="ECO:0000256" key="4">
    <source>
        <dbReference type="ARBA" id="ARBA00022989"/>
    </source>
</evidence>
<keyword evidence="10" id="KW-1185">Reference proteome</keyword>
<feature type="transmembrane region" description="Helical" evidence="6">
    <location>
        <begin position="758"/>
        <end position="778"/>
    </location>
</feature>
<accession>A0A6P1WBA3</accession>
<dbReference type="GO" id="GO:0005886">
    <property type="term" value="C:plasma membrane"/>
    <property type="evidence" value="ECO:0007669"/>
    <property type="project" value="UniProtKB-SubCell"/>
</dbReference>
<evidence type="ECO:0000259" key="8">
    <source>
        <dbReference type="Pfam" id="PF12704"/>
    </source>
</evidence>
<name>A0A6P1WBA3_9BACT</name>
<evidence type="ECO:0000256" key="5">
    <source>
        <dbReference type="ARBA" id="ARBA00023136"/>
    </source>
</evidence>
<protein>
    <submittedName>
        <fullName evidence="9">FtsX-like permease family protein</fullName>
    </submittedName>
</protein>
<evidence type="ECO:0000256" key="6">
    <source>
        <dbReference type="SAM" id="Phobius"/>
    </source>
</evidence>
<evidence type="ECO:0000256" key="2">
    <source>
        <dbReference type="ARBA" id="ARBA00022475"/>
    </source>
</evidence>
<dbReference type="Pfam" id="PF12704">
    <property type="entry name" value="MacB_PCD"/>
    <property type="match status" value="2"/>
</dbReference>